<dbReference type="RefSeq" id="WP_211695417.1">
    <property type="nucleotide sequence ID" value="NZ_CP046600.1"/>
</dbReference>
<protein>
    <submittedName>
        <fullName evidence="2">Uncharacterized protein</fullName>
    </submittedName>
</protein>
<feature type="transmembrane region" description="Helical" evidence="1">
    <location>
        <begin position="151"/>
        <end position="174"/>
    </location>
</feature>
<proteinExistence type="predicted"/>
<evidence type="ECO:0000313" key="2">
    <source>
        <dbReference type="EMBL" id="QUR67843.1"/>
    </source>
</evidence>
<feature type="transmembrane region" description="Helical" evidence="1">
    <location>
        <begin position="42"/>
        <end position="61"/>
    </location>
</feature>
<keyword evidence="1" id="KW-1133">Transmembrane helix</keyword>
<sequence>MTDSARDALEHLRDISQFQWYVVPLFVLVIYVYSVELERRNWNVFFAGLAFWGMDWFNEIWNALVFHGTGRAPVWGARGSSAYQILIGLNVEIWLMFAVLGVAAAKMLPPDPRVRILGIPNRWLLAVVFAWLCVAVEIGLNVAGILTWDYWWWQASMPVLIFLLGYLPFFAVSFWVHDMRRVRSKAIVTGVIFGVDVMALIVFDCLGWI</sequence>
<feature type="transmembrane region" description="Helical" evidence="1">
    <location>
        <begin position="81"/>
        <end position="103"/>
    </location>
</feature>
<accession>A0A975PXK2</accession>
<feature type="transmembrane region" description="Helical" evidence="1">
    <location>
        <begin position="18"/>
        <end position="35"/>
    </location>
</feature>
<evidence type="ECO:0000313" key="3">
    <source>
        <dbReference type="Proteomes" id="UP000682202"/>
    </source>
</evidence>
<organism evidence="2 3">
    <name type="scientific">Mycobacterium spongiae</name>
    <dbReference type="NCBI Taxonomy" id="886343"/>
    <lineage>
        <taxon>Bacteria</taxon>
        <taxon>Bacillati</taxon>
        <taxon>Actinomycetota</taxon>
        <taxon>Actinomycetes</taxon>
        <taxon>Mycobacteriales</taxon>
        <taxon>Mycobacteriaceae</taxon>
        <taxon>Mycobacterium</taxon>
    </lineage>
</organism>
<dbReference type="KEGG" id="mspg:F6B93_12650"/>
<name>A0A975PXK2_9MYCO</name>
<dbReference type="AlphaFoldDB" id="A0A975PXK2"/>
<dbReference type="EMBL" id="CP046600">
    <property type="protein sequence ID" value="QUR67843.1"/>
    <property type="molecule type" value="Genomic_DNA"/>
</dbReference>
<dbReference type="Proteomes" id="UP000682202">
    <property type="component" value="Chromosome"/>
</dbReference>
<feature type="transmembrane region" description="Helical" evidence="1">
    <location>
        <begin position="186"/>
        <end position="203"/>
    </location>
</feature>
<keyword evidence="1" id="KW-0812">Transmembrane</keyword>
<gene>
    <name evidence="2" type="ORF">F6B93_12650</name>
</gene>
<keyword evidence="1" id="KW-0472">Membrane</keyword>
<feature type="transmembrane region" description="Helical" evidence="1">
    <location>
        <begin position="123"/>
        <end position="145"/>
    </location>
</feature>
<keyword evidence="3" id="KW-1185">Reference proteome</keyword>
<reference evidence="2" key="1">
    <citation type="submission" date="2019-12" db="EMBL/GenBank/DDBJ databases">
        <title>Mycobacterium spongiae sp. nov.</title>
        <authorList>
            <person name="Stinear T."/>
        </authorList>
    </citation>
    <scope>NUCLEOTIDE SEQUENCE</scope>
    <source>
        <strain evidence="2">FSD4b-SM</strain>
    </source>
</reference>
<evidence type="ECO:0000256" key="1">
    <source>
        <dbReference type="SAM" id="Phobius"/>
    </source>
</evidence>